<comment type="caution">
    <text evidence="1">The sequence shown here is derived from an EMBL/GenBank/DDBJ whole genome shotgun (WGS) entry which is preliminary data.</text>
</comment>
<protein>
    <submittedName>
        <fullName evidence="1">Uncharacterized protein</fullName>
    </submittedName>
</protein>
<dbReference type="EMBL" id="JAWDGP010000216">
    <property type="protein sequence ID" value="KAK3802753.1"/>
    <property type="molecule type" value="Genomic_DNA"/>
</dbReference>
<reference evidence="1" key="1">
    <citation type="journal article" date="2023" name="G3 (Bethesda)">
        <title>A reference genome for the long-term kleptoplast-retaining sea slug Elysia crispata morphotype clarki.</title>
        <authorList>
            <person name="Eastman K.E."/>
            <person name="Pendleton A.L."/>
            <person name="Shaikh M.A."/>
            <person name="Suttiyut T."/>
            <person name="Ogas R."/>
            <person name="Tomko P."/>
            <person name="Gavelis G."/>
            <person name="Widhalm J.R."/>
            <person name="Wisecaver J.H."/>
        </authorList>
    </citation>
    <scope>NUCLEOTIDE SEQUENCE</scope>
    <source>
        <strain evidence="1">ECLA1</strain>
    </source>
</reference>
<organism evidence="1 2">
    <name type="scientific">Elysia crispata</name>
    <name type="common">lettuce slug</name>
    <dbReference type="NCBI Taxonomy" id="231223"/>
    <lineage>
        <taxon>Eukaryota</taxon>
        <taxon>Metazoa</taxon>
        <taxon>Spiralia</taxon>
        <taxon>Lophotrochozoa</taxon>
        <taxon>Mollusca</taxon>
        <taxon>Gastropoda</taxon>
        <taxon>Heterobranchia</taxon>
        <taxon>Euthyneura</taxon>
        <taxon>Panpulmonata</taxon>
        <taxon>Sacoglossa</taxon>
        <taxon>Placobranchoidea</taxon>
        <taxon>Plakobranchidae</taxon>
        <taxon>Elysia</taxon>
    </lineage>
</organism>
<evidence type="ECO:0000313" key="2">
    <source>
        <dbReference type="Proteomes" id="UP001283361"/>
    </source>
</evidence>
<dbReference type="AlphaFoldDB" id="A0AAE1EE88"/>
<name>A0AAE1EE88_9GAST</name>
<proteinExistence type="predicted"/>
<keyword evidence="2" id="KW-1185">Reference proteome</keyword>
<gene>
    <name evidence="1" type="ORF">RRG08_012268</name>
</gene>
<accession>A0AAE1EE88</accession>
<dbReference type="Proteomes" id="UP001283361">
    <property type="component" value="Unassembled WGS sequence"/>
</dbReference>
<sequence length="117" mass="12958">MARRKTFDGRPLSALLVAAPGLPLRLALRALGLDRLCSSAYILPSVHHGAASEAQMGARQVIYRMALHHIFMPRTRVAKNCLVFPEKADGKSHVHRPKCHPGLPALYVRNVIYNNNV</sequence>
<evidence type="ECO:0000313" key="1">
    <source>
        <dbReference type="EMBL" id="KAK3802753.1"/>
    </source>
</evidence>